<dbReference type="GO" id="GO:0000272">
    <property type="term" value="P:polysaccharide catabolic process"/>
    <property type="evidence" value="ECO:0007669"/>
    <property type="project" value="InterPro"/>
</dbReference>
<dbReference type="Gene3D" id="2.60.120.200">
    <property type="match status" value="1"/>
</dbReference>
<dbReference type="PANTHER" id="PTHR35803:SF2">
    <property type="entry name" value="RETAINING ALPHA-GALACTOSIDASE"/>
    <property type="match status" value="1"/>
</dbReference>
<evidence type="ECO:0000256" key="2">
    <source>
        <dbReference type="ARBA" id="ARBA00023295"/>
    </source>
</evidence>
<evidence type="ECO:0000259" key="5">
    <source>
        <dbReference type="PROSITE" id="PS51766"/>
    </source>
</evidence>
<dbReference type="Pfam" id="PF13385">
    <property type="entry name" value="Laminin_G_3"/>
    <property type="match status" value="1"/>
</dbReference>
<dbReference type="Gene3D" id="3.20.20.70">
    <property type="entry name" value="Aldolase class I"/>
    <property type="match status" value="1"/>
</dbReference>
<dbReference type="OrthoDB" id="57532at2"/>
<evidence type="ECO:0000256" key="1">
    <source>
        <dbReference type="ARBA" id="ARBA00022801"/>
    </source>
</evidence>
<name>A0A315XZ66_RUMFL</name>
<feature type="signal peptide" evidence="3">
    <location>
        <begin position="1"/>
        <end position="31"/>
    </location>
</feature>
<dbReference type="InterPro" id="IPR002105">
    <property type="entry name" value="Dockerin_1_rpt"/>
</dbReference>
<feature type="chain" id="PRO_5016432502" evidence="3">
    <location>
        <begin position="32"/>
        <end position="1113"/>
    </location>
</feature>
<accession>A0A315XZ66</accession>
<keyword evidence="1" id="KW-0378">Hydrolase</keyword>
<dbReference type="Gene3D" id="2.60.40.1180">
    <property type="entry name" value="Golgi alpha-mannosidase II"/>
    <property type="match status" value="1"/>
</dbReference>
<dbReference type="InterPro" id="IPR005084">
    <property type="entry name" value="CBM6"/>
</dbReference>
<dbReference type="InterPro" id="IPR029483">
    <property type="entry name" value="GH97_C"/>
</dbReference>
<evidence type="ECO:0000259" key="4">
    <source>
        <dbReference type="PROSITE" id="PS51175"/>
    </source>
</evidence>
<dbReference type="InterPro" id="IPR019563">
    <property type="entry name" value="GH97_catalytic"/>
</dbReference>
<feature type="domain" description="CBM6" evidence="4">
    <location>
        <begin position="922"/>
        <end position="1049"/>
    </location>
</feature>
<dbReference type="CDD" id="cd14256">
    <property type="entry name" value="Dockerin_I"/>
    <property type="match status" value="1"/>
</dbReference>
<dbReference type="AlphaFoldDB" id="A0A315XZ66"/>
<dbReference type="PANTHER" id="PTHR35803">
    <property type="entry name" value="GLUCAN 1,4-ALPHA-GLUCOSIDASE SUSB-RELATED"/>
    <property type="match status" value="1"/>
</dbReference>
<dbReference type="RefSeq" id="WP_109726549.1">
    <property type="nucleotide sequence ID" value="NZ_QGDI01000006.1"/>
</dbReference>
<dbReference type="GO" id="GO:0004553">
    <property type="term" value="F:hydrolase activity, hydrolyzing O-glycosyl compounds"/>
    <property type="evidence" value="ECO:0007669"/>
    <property type="project" value="InterPro"/>
</dbReference>
<dbReference type="Pfam" id="PF14508">
    <property type="entry name" value="GH97_N"/>
    <property type="match status" value="1"/>
</dbReference>
<dbReference type="InterPro" id="IPR016134">
    <property type="entry name" value="Dockerin_dom"/>
</dbReference>
<dbReference type="SUPFAM" id="SSF49785">
    <property type="entry name" value="Galactose-binding domain-like"/>
    <property type="match status" value="1"/>
</dbReference>
<sequence>MKSPRLKKLTAVCLSAMLTGMGSSIPPASQAAETAEYTELHAVSKGKNSAHAILKGTDAVIIPDSSLGSDVLCLRGSRNGGGWLQLPPIFESGCSDGFTLSMKYRLTDESAKFSRLFQFSPVPFASGKSGSYTSPDISVDLKDRSALRASIFVGSGFDTVNDGKHRSIFDLSAKPDTGKWHDLVMVCSPDGADYYIDGQKLTYDSDTVGAAVNSLFSENVLSSYVYNSLGRSLYTDDDIAACYDDVAFYTRPLSDSEITALPEDAEYLYTFESDTLEEGEAVPVPETAFAVNGAKLNSVPELQTASPGGDLVVKFWTDGSTYYYSVESRSGATIIKPSALGLSLSTVNFTGGVTVQPSAAVRTETDDSYTMPYGKHSYLRDHCTELTFPLMKDNDRLDVMFRIYDDGIGFRYGYGSGADIKEEASQVIFPENSKFWGNWPNHTYEWDMVELPKERPNETASTYSCPYTGVIDDKYWVTVTEAGVFNEDEPYCAGALQFVGNCHSLKFKGGVKVSSISMKQAFHTPWRAVVIGDSLDRMSSSDLILNLNPPSVIEDTSWIKPGKTAWSWWSSGGDSPIEYHTQKDYIDFAAENGWDFVCLDFGWALWDKSEEKVKELCDYGAEKGIGIYLWYGVNNTGHADYKDSAGNPAYPYYSLLDEETISREFRRISGLGVKGVKVDYYESDTQQTMKQMNMCAKIAAENRLMVLFHGCTLPRGESRTYPNVISFEAVNGTEYYKWFESPSLANRVSYTFTRCVAGSADFTPTGIPVYGIKATAGFALADVVTIESGIQHFAQSVYTYEGSSALPFLNDVPVVWDDMKVLDGYPMQFNVTARRSGSDWYIGASTLAARKVDIHLSDLIDSGVYNAYIFADNSDGSDLEVTVLEGLTSADTISRDLLENGGFVIKLTKGVMKLTTPYSRYRSYEAENAVLSGRASVTAGKQGKYCSNDAYVGYVGGSGQGAVTFSDVTVDKAGRYTVRIYYVSGEPRSLKVDINGSYVTTLDNLYANKNDWSGIRAVNLEADLREGKNTIRLYNDRGNAPSLDRIAVAIPEEKVVGDVDFNGRLQVADLILTSRYIRGMIGFSAEQFRTADLNGDGTADVFDLIRYRHLLTS</sequence>
<gene>
    <name evidence="6" type="ORF">IE37_01786</name>
</gene>
<dbReference type="EMBL" id="QGDI01000006">
    <property type="protein sequence ID" value="PWJ12701.1"/>
    <property type="molecule type" value="Genomic_DNA"/>
</dbReference>
<dbReference type="SUPFAM" id="SSF51445">
    <property type="entry name" value="(Trans)glycosidases"/>
    <property type="match status" value="1"/>
</dbReference>
<dbReference type="SUPFAM" id="SSF49899">
    <property type="entry name" value="Concanavalin A-like lectins/glucanases"/>
    <property type="match status" value="1"/>
</dbReference>
<keyword evidence="3" id="KW-0732">Signal</keyword>
<dbReference type="InterPro" id="IPR029486">
    <property type="entry name" value="GH97_N"/>
</dbReference>
<dbReference type="Gene3D" id="1.10.1330.10">
    <property type="entry name" value="Dockerin domain"/>
    <property type="match status" value="1"/>
</dbReference>
<dbReference type="InterPro" id="IPR008979">
    <property type="entry name" value="Galactose-bd-like_sf"/>
</dbReference>
<dbReference type="Gene3D" id="2.60.120.260">
    <property type="entry name" value="Galactose-binding domain-like"/>
    <property type="match status" value="1"/>
</dbReference>
<protein>
    <submittedName>
        <fullName evidence="6">Concanavalin A-like lectin/glucanase superfamily protein</fullName>
    </submittedName>
</protein>
<dbReference type="InterPro" id="IPR052720">
    <property type="entry name" value="Glycosyl_hydrolase_97"/>
</dbReference>
<dbReference type="PROSITE" id="PS51175">
    <property type="entry name" value="CBM6"/>
    <property type="match status" value="1"/>
</dbReference>
<dbReference type="Pfam" id="PF00404">
    <property type="entry name" value="Dockerin_1"/>
    <property type="match status" value="1"/>
</dbReference>
<feature type="domain" description="Dockerin" evidence="5">
    <location>
        <begin position="1052"/>
        <end position="1113"/>
    </location>
</feature>
<dbReference type="CDD" id="cd04081">
    <property type="entry name" value="CBM35_galactosidase-like"/>
    <property type="match status" value="1"/>
</dbReference>
<dbReference type="PROSITE" id="PS51766">
    <property type="entry name" value="DOCKERIN"/>
    <property type="match status" value="1"/>
</dbReference>
<dbReference type="Pfam" id="PF10566">
    <property type="entry name" value="Glyco_hydro_97"/>
    <property type="match status" value="1"/>
</dbReference>
<organism evidence="6 7">
    <name type="scientific">Ruminococcus flavefaciens</name>
    <dbReference type="NCBI Taxonomy" id="1265"/>
    <lineage>
        <taxon>Bacteria</taxon>
        <taxon>Bacillati</taxon>
        <taxon>Bacillota</taxon>
        <taxon>Clostridia</taxon>
        <taxon>Eubacteriales</taxon>
        <taxon>Oscillospiraceae</taxon>
        <taxon>Ruminococcus</taxon>
    </lineage>
</organism>
<dbReference type="Proteomes" id="UP000245720">
    <property type="component" value="Unassembled WGS sequence"/>
</dbReference>
<comment type="caution">
    <text evidence="6">The sequence shown here is derived from an EMBL/GenBank/DDBJ whole genome shotgun (WGS) entry which is preliminary data.</text>
</comment>
<evidence type="ECO:0000256" key="3">
    <source>
        <dbReference type="SAM" id="SignalP"/>
    </source>
</evidence>
<dbReference type="InterPro" id="IPR013320">
    <property type="entry name" value="ConA-like_dom_sf"/>
</dbReference>
<dbReference type="GO" id="GO:0030246">
    <property type="term" value="F:carbohydrate binding"/>
    <property type="evidence" value="ECO:0007669"/>
    <property type="project" value="UniProtKB-KW"/>
</dbReference>
<dbReference type="InterPro" id="IPR036439">
    <property type="entry name" value="Dockerin_dom_sf"/>
</dbReference>
<dbReference type="InterPro" id="IPR017853">
    <property type="entry name" value="GH"/>
</dbReference>
<dbReference type="InterPro" id="IPR013780">
    <property type="entry name" value="Glyco_hydro_b"/>
</dbReference>
<reference evidence="6 7" key="1">
    <citation type="submission" date="2018-05" db="EMBL/GenBank/DDBJ databases">
        <title>The Hungate 1000. A catalogue of reference genomes from the rumen microbiome.</title>
        <authorList>
            <person name="Kelly W."/>
        </authorList>
    </citation>
    <scope>NUCLEOTIDE SEQUENCE [LARGE SCALE GENOMIC DNA]</scope>
    <source>
        <strain evidence="6 7">SAb67</strain>
    </source>
</reference>
<evidence type="ECO:0000313" key="6">
    <source>
        <dbReference type="EMBL" id="PWJ12701.1"/>
    </source>
</evidence>
<dbReference type="Pfam" id="PF14509">
    <property type="entry name" value="GH97_C"/>
    <property type="match status" value="1"/>
</dbReference>
<keyword evidence="6" id="KW-0430">Lectin</keyword>
<proteinExistence type="predicted"/>
<dbReference type="SUPFAM" id="SSF63446">
    <property type="entry name" value="Type I dockerin domain"/>
    <property type="match status" value="1"/>
</dbReference>
<dbReference type="Gene3D" id="2.70.98.10">
    <property type="match status" value="1"/>
</dbReference>
<keyword evidence="2" id="KW-0326">Glycosidase</keyword>
<dbReference type="InterPro" id="IPR014718">
    <property type="entry name" value="GH-type_carb-bd"/>
</dbReference>
<evidence type="ECO:0000313" key="7">
    <source>
        <dbReference type="Proteomes" id="UP000245720"/>
    </source>
</evidence>
<dbReference type="InterPro" id="IPR013785">
    <property type="entry name" value="Aldolase_TIM"/>
</dbReference>